<gene>
    <name evidence="2" type="ORF">CR513_51530</name>
</gene>
<keyword evidence="1" id="KW-1133">Transmembrane helix</keyword>
<evidence type="ECO:0000313" key="2">
    <source>
        <dbReference type="EMBL" id="RDX69364.1"/>
    </source>
</evidence>
<dbReference type="AlphaFoldDB" id="A0A371ETN2"/>
<organism evidence="2 3">
    <name type="scientific">Mucuna pruriens</name>
    <name type="common">Velvet bean</name>
    <name type="synonym">Dolichos pruriens</name>
    <dbReference type="NCBI Taxonomy" id="157652"/>
    <lineage>
        <taxon>Eukaryota</taxon>
        <taxon>Viridiplantae</taxon>
        <taxon>Streptophyta</taxon>
        <taxon>Embryophyta</taxon>
        <taxon>Tracheophyta</taxon>
        <taxon>Spermatophyta</taxon>
        <taxon>Magnoliopsida</taxon>
        <taxon>eudicotyledons</taxon>
        <taxon>Gunneridae</taxon>
        <taxon>Pentapetalae</taxon>
        <taxon>rosids</taxon>
        <taxon>fabids</taxon>
        <taxon>Fabales</taxon>
        <taxon>Fabaceae</taxon>
        <taxon>Papilionoideae</taxon>
        <taxon>50 kb inversion clade</taxon>
        <taxon>NPAAA clade</taxon>
        <taxon>indigoferoid/millettioid clade</taxon>
        <taxon>Phaseoleae</taxon>
        <taxon>Mucuna</taxon>
    </lineage>
</organism>
<keyword evidence="1" id="KW-0472">Membrane</keyword>
<sequence>MILLPQHASSRNDVIVELDGAMLGAPGLGRLIGLLYLGCILLWLLDCKVGRSRRESNNFIGPSYFILRSSRIIFIHNLSHIPCVVARNSASTIDRATIFCFLLLQVTRFPPKNIQYLEVDLLSTTILHSFIPEVLHPKFPVSLRRSSTYFLWEIKIPCLEYVTSIPRKYFSFPNSFISNCVVNFSFRRDDQYTQIDKQNT</sequence>
<proteinExistence type="predicted"/>
<evidence type="ECO:0000313" key="3">
    <source>
        <dbReference type="Proteomes" id="UP000257109"/>
    </source>
</evidence>
<reference evidence="2" key="1">
    <citation type="submission" date="2018-05" db="EMBL/GenBank/DDBJ databases">
        <title>Draft genome of Mucuna pruriens seed.</title>
        <authorList>
            <person name="Nnadi N.E."/>
            <person name="Vos R."/>
            <person name="Hasami M.H."/>
            <person name="Devisetty U.K."/>
            <person name="Aguiy J.C."/>
        </authorList>
    </citation>
    <scope>NUCLEOTIDE SEQUENCE [LARGE SCALE GENOMIC DNA]</scope>
    <source>
        <strain evidence="2">JCA_2017</strain>
    </source>
</reference>
<dbReference type="Proteomes" id="UP000257109">
    <property type="component" value="Unassembled WGS sequence"/>
</dbReference>
<keyword evidence="3" id="KW-1185">Reference proteome</keyword>
<dbReference type="EMBL" id="QJKJ01012139">
    <property type="protein sequence ID" value="RDX69364.1"/>
    <property type="molecule type" value="Genomic_DNA"/>
</dbReference>
<protein>
    <submittedName>
        <fullName evidence="2">Uncharacterized protein</fullName>
    </submittedName>
</protein>
<name>A0A371ETN2_MUCPR</name>
<feature type="transmembrane region" description="Helical" evidence="1">
    <location>
        <begin position="27"/>
        <end position="45"/>
    </location>
</feature>
<feature type="non-terminal residue" evidence="2">
    <location>
        <position position="1"/>
    </location>
</feature>
<accession>A0A371ETN2</accession>
<keyword evidence="1" id="KW-0812">Transmembrane</keyword>
<comment type="caution">
    <text evidence="2">The sequence shown here is derived from an EMBL/GenBank/DDBJ whole genome shotgun (WGS) entry which is preliminary data.</text>
</comment>
<evidence type="ECO:0000256" key="1">
    <source>
        <dbReference type="SAM" id="Phobius"/>
    </source>
</evidence>
<dbReference type="OrthoDB" id="922467at2759"/>